<dbReference type="AlphaFoldDB" id="A0A0W0TMI7"/>
<evidence type="ECO:0000313" key="2">
    <source>
        <dbReference type="Proteomes" id="UP000054785"/>
    </source>
</evidence>
<dbReference type="Proteomes" id="UP000054785">
    <property type="component" value="Unassembled WGS sequence"/>
</dbReference>
<dbReference type="PATRIC" id="fig|45065.4.peg.2318"/>
<dbReference type="STRING" id="45065.Lgee_2136"/>
<accession>A0A0W0TMI7</accession>
<organism evidence="1 2">
    <name type="scientific">Legionella geestiana</name>
    <dbReference type="NCBI Taxonomy" id="45065"/>
    <lineage>
        <taxon>Bacteria</taxon>
        <taxon>Pseudomonadati</taxon>
        <taxon>Pseudomonadota</taxon>
        <taxon>Gammaproteobacteria</taxon>
        <taxon>Legionellales</taxon>
        <taxon>Legionellaceae</taxon>
        <taxon>Legionella</taxon>
    </lineage>
</organism>
<keyword evidence="2" id="KW-1185">Reference proteome</keyword>
<dbReference type="EMBL" id="LNYC01000074">
    <property type="protein sequence ID" value="KTC96453.1"/>
    <property type="molecule type" value="Genomic_DNA"/>
</dbReference>
<evidence type="ECO:0000313" key="1">
    <source>
        <dbReference type="EMBL" id="KTC96453.1"/>
    </source>
</evidence>
<proteinExistence type="predicted"/>
<comment type="caution">
    <text evidence="1">The sequence shown here is derived from an EMBL/GenBank/DDBJ whole genome shotgun (WGS) entry which is preliminary data.</text>
</comment>
<gene>
    <name evidence="1" type="ORF">Lgee_2136</name>
</gene>
<sequence length="165" mass="17796">MTLKVPEITIGTPGVRASPSPMLSMCTIKLARREGRPLIKRSARAGFKRCPHDSCSQVFFKSSQFSPVVLTINAHIHCSGLPFSGMASSSMPSVSLVFSRLKKSAPRPVKRPMTMVGIWRMALKSGVAVLATVHQVPAVNTVRVTASAVSKSALSTRMPLFQEGF</sequence>
<name>A0A0W0TMI7_9GAMM</name>
<reference evidence="1 2" key="1">
    <citation type="submission" date="2015-11" db="EMBL/GenBank/DDBJ databases">
        <title>Genomic analysis of 38 Legionella species identifies large and diverse effector repertoires.</title>
        <authorList>
            <person name="Burstein D."/>
            <person name="Amaro F."/>
            <person name="Zusman T."/>
            <person name="Lifshitz Z."/>
            <person name="Cohen O."/>
            <person name="Gilbert J.A."/>
            <person name="Pupko T."/>
            <person name="Shuman H.A."/>
            <person name="Segal G."/>
        </authorList>
    </citation>
    <scope>NUCLEOTIDE SEQUENCE [LARGE SCALE GENOMIC DNA]</scope>
    <source>
        <strain evidence="1 2">ATCC 49504</strain>
    </source>
</reference>
<protein>
    <submittedName>
        <fullName evidence="1">Uncharacterized protein</fullName>
    </submittedName>
</protein>